<accession>H3D789</accession>
<sequence length="480" mass="52732">VPVIVRYNLGPEVVVEVQEEATVAELKEVVARQQGVQPERLRVLFAGRELKSTSTLQDCDLPEQSTVHVLVPPPAASSSKVHLLQEHQARGEEEDHDSLTRLDLSSSRLTTTTSGLAVILERNGLGGVGATAGGGEAGNDGATPESGGEVQAAGVKGHSVHPRSTFFVYCKSCKSIQPGKLRVRCRSCRQTTLTLSRGPSCWDDVLLRNRLHGVCHSDGCHGTEAEFYMKCARHPTSDSDHSVALDLIMTNSRDVPCIACADVVDVVLVFQCLERHVICLECFRHYCQVRVNERQFVYDAAIGYSLPCAAGCTNSLIKEVHHFRILGENQYERYLQYGAEECLLRNGGLMCPSPGCGAGLVPPDGARRVECDRQVGCGFVFCRNCREGYHEGVCPTTQSQTTAEASQDFVVDEEATLRARWDQASLLLLQESTKPCPKCSVPVERNGGCMHMQCPLCKAEWCWLCGVFWNRECMGDHWFG</sequence>
<dbReference type="InParanoid" id="H3D789"/>
<dbReference type="InterPro" id="IPR047536">
    <property type="entry name" value="Rcat_RBR_parkin"/>
</dbReference>
<dbReference type="PRINTS" id="PR01475">
    <property type="entry name" value="PARKIN"/>
</dbReference>
<comment type="subcellular location">
    <subcellularLocation>
        <location evidence="3">Cytoplasm</location>
        <location evidence="3">Cytosol</location>
    </subcellularLocation>
    <subcellularLocation>
        <location evidence="2 19">Mitochondrion</location>
    </subcellularLocation>
</comment>
<dbReference type="InterPro" id="IPR047534">
    <property type="entry name" value="BRcat_RBR_parkin"/>
</dbReference>
<keyword evidence="15 19" id="KW-0072">Autophagy</keyword>
<dbReference type="FunFam" id="1.20.120.1750:FF:000009">
    <property type="entry name" value="E3 ubiquitin-protein ligase parkin"/>
    <property type="match status" value="1"/>
</dbReference>
<dbReference type="Gene3D" id="2.20.25.20">
    <property type="match status" value="1"/>
</dbReference>
<comment type="catalytic activity">
    <reaction evidence="1 19">
        <text>[E2 ubiquitin-conjugating enzyme]-S-ubiquitinyl-L-cysteine + [acceptor protein]-L-lysine = [E2 ubiquitin-conjugating enzyme]-L-cysteine + [acceptor protein]-N(6)-ubiquitinyl-L-lysine.</text>
        <dbReference type="EC" id="2.3.2.31"/>
    </reaction>
</comment>
<dbReference type="SMART" id="SM00213">
    <property type="entry name" value="UBQ"/>
    <property type="match status" value="1"/>
</dbReference>
<dbReference type="GO" id="GO:0016567">
    <property type="term" value="P:protein ubiquitination"/>
    <property type="evidence" value="ECO:0007669"/>
    <property type="project" value="UniProtKB-UniRule"/>
</dbReference>
<dbReference type="Pfam" id="PF17976">
    <property type="entry name" value="zf-RING_12"/>
    <property type="match status" value="1"/>
</dbReference>
<keyword evidence="8" id="KW-0808">Transferase</keyword>
<keyword evidence="12 19" id="KW-0833">Ubl conjugation pathway</keyword>
<dbReference type="EC" id="2.3.2.31" evidence="5 19"/>
<reference evidence="24" key="2">
    <citation type="submission" date="2025-08" db="UniProtKB">
        <authorList>
            <consortium name="Ensembl"/>
        </authorList>
    </citation>
    <scope>IDENTIFICATION</scope>
</reference>
<dbReference type="InterPro" id="IPR041170">
    <property type="entry name" value="Znf-RING_14"/>
</dbReference>
<name>H3D789_TETNG</name>
<dbReference type="CDD" id="cd21382">
    <property type="entry name" value="RING0_parkin"/>
    <property type="match status" value="1"/>
</dbReference>
<evidence type="ECO:0000256" key="17">
    <source>
        <dbReference type="ARBA" id="ARBA00029442"/>
    </source>
</evidence>
<dbReference type="CDD" id="cd20340">
    <property type="entry name" value="BRcat_RBR_parkin"/>
    <property type="match status" value="1"/>
</dbReference>
<comment type="pathway">
    <text evidence="4 19">Protein modification; protein ubiquitination.</text>
</comment>
<keyword evidence="14 19" id="KW-0832">Ubl conjugation</keyword>
<dbReference type="Gene3D" id="3.10.20.90">
    <property type="entry name" value="Phosphatidylinositol 3-kinase Catalytic Subunit, Chain A, domain 1"/>
    <property type="match status" value="1"/>
</dbReference>
<dbReference type="SUPFAM" id="SSF54236">
    <property type="entry name" value="Ubiquitin-like"/>
    <property type="match status" value="1"/>
</dbReference>
<dbReference type="UniPathway" id="UPA00143"/>
<dbReference type="PROSITE" id="PS50053">
    <property type="entry name" value="UBIQUITIN_2"/>
    <property type="match status" value="1"/>
</dbReference>
<dbReference type="GO" id="GO:0005829">
    <property type="term" value="C:cytosol"/>
    <property type="evidence" value="ECO:0007669"/>
    <property type="project" value="UniProtKB-SubCell"/>
</dbReference>
<evidence type="ECO:0000256" key="8">
    <source>
        <dbReference type="ARBA" id="ARBA00022679"/>
    </source>
</evidence>
<dbReference type="InterPro" id="IPR041565">
    <property type="entry name" value="Parkin_Znf-RING"/>
</dbReference>
<dbReference type="GO" id="GO:0009896">
    <property type="term" value="P:positive regulation of catabolic process"/>
    <property type="evidence" value="ECO:0007669"/>
    <property type="project" value="UniProtKB-ARBA"/>
</dbReference>
<dbReference type="CDD" id="cd20357">
    <property type="entry name" value="Rcat_RBR_parkin"/>
    <property type="match status" value="1"/>
</dbReference>
<keyword evidence="10" id="KW-0677">Repeat</keyword>
<dbReference type="OMA" id="DPKWDIK"/>
<evidence type="ECO:0000256" key="3">
    <source>
        <dbReference type="ARBA" id="ARBA00004514"/>
    </source>
</evidence>
<dbReference type="PROSITE" id="PS51873">
    <property type="entry name" value="TRIAD"/>
    <property type="match status" value="1"/>
</dbReference>
<proteinExistence type="inferred from homology"/>
<dbReference type="InterPro" id="IPR002867">
    <property type="entry name" value="IBR_dom"/>
</dbReference>
<keyword evidence="25" id="KW-1185">Reference proteome</keyword>
<dbReference type="AlphaFoldDB" id="H3D789"/>
<evidence type="ECO:0000256" key="20">
    <source>
        <dbReference type="PIRSR" id="PIRSR037880-1"/>
    </source>
</evidence>
<dbReference type="InterPro" id="IPR044066">
    <property type="entry name" value="TRIAD_supradom"/>
</dbReference>
<feature type="region of interest" description="Disordered" evidence="21">
    <location>
        <begin position="130"/>
        <end position="150"/>
    </location>
</feature>
<comment type="subunit">
    <text evidence="19">Forms an E3 ubiquitin ligase complex.</text>
</comment>
<dbReference type="FunFam" id="2.20.25.20:FF:000008">
    <property type="entry name" value="E3 ubiquitin-protein ligase parkin"/>
    <property type="match status" value="1"/>
</dbReference>
<evidence type="ECO:0000256" key="12">
    <source>
        <dbReference type="ARBA" id="ARBA00022786"/>
    </source>
</evidence>
<evidence type="ECO:0000256" key="13">
    <source>
        <dbReference type="ARBA" id="ARBA00022833"/>
    </source>
</evidence>
<dbReference type="Ensembl" id="ENSTNIT00000016593.1">
    <property type="protein sequence ID" value="ENSTNIP00000016380.1"/>
    <property type="gene ID" value="ENSTNIG00000013388.1"/>
</dbReference>
<feature type="domain" description="RING-type" evidence="23">
    <location>
        <begin position="253"/>
        <end position="480"/>
    </location>
</feature>
<evidence type="ECO:0000256" key="19">
    <source>
        <dbReference type="PIRNR" id="PIRNR037880"/>
    </source>
</evidence>
<evidence type="ECO:0000256" key="7">
    <source>
        <dbReference type="ARBA" id="ARBA00022553"/>
    </source>
</evidence>
<keyword evidence="7" id="KW-0597">Phosphoprotein</keyword>
<reference evidence="24" key="3">
    <citation type="submission" date="2025-09" db="UniProtKB">
        <authorList>
            <consortium name="Ensembl"/>
        </authorList>
    </citation>
    <scope>IDENTIFICATION</scope>
</reference>
<evidence type="ECO:0000256" key="4">
    <source>
        <dbReference type="ARBA" id="ARBA00004906"/>
    </source>
</evidence>
<dbReference type="Proteomes" id="UP000007303">
    <property type="component" value="Unassembled WGS sequence"/>
</dbReference>
<keyword evidence="9 19" id="KW-0479">Metal-binding</keyword>
<evidence type="ECO:0000256" key="18">
    <source>
        <dbReference type="ARBA" id="ARBA00029536"/>
    </source>
</evidence>
<dbReference type="InterPro" id="IPR047535">
    <property type="entry name" value="RING-HC_RBR_parkin"/>
</dbReference>
<reference evidence="25" key="1">
    <citation type="journal article" date="2004" name="Nature">
        <title>Genome duplication in the teleost fish Tetraodon nigroviridis reveals the early vertebrate proto-karyotype.</title>
        <authorList>
            <person name="Jaillon O."/>
            <person name="Aury J.-M."/>
            <person name="Brunet F."/>
            <person name="Petit J.-L."/>
            <person name="Stange-Thomann N."/>
            <person name="Mauceli E."/>
            <person name="Bouneau L."/>
            <person name="Fischer C."/>
            <person name="Ozouf-Costaz C."/>
            <person name="Bernot A."/>
            <person name="Nicaud S."/>
            <person name="Jaffe D."/>
            <person name="Fisher S."/>
            <person name="Lutfalla G."/>
            <person name="Dossat C."/>
            <person name="Segurens B."/>
            <person name="Dasilva C."/>
            <person name="Salanoubat M."/>
            <person name="Levy M."/>
            <person name="Boudet N."/>
            <person name="Castellano S."/>
            <person name="Anthouard V."/>
            <person name="Jubin C."/>
            <person name="Castelli V."/>
            <person name="Katinka M."/>
            <person name="Vacherie B."/>
            <person name="Biemont C."/>
            <person name="Skalli Z."/>
            <person name="Cattolico L."/>
            <person name="Poulain J."/>
            <person name="De Berardinis V."/>
            <person name="Cruaud C."/>
            <person name="Duprat S."/>
            <person name="Brottier P."/>
            <person name="Coutanceau J.-P."/>
            <person name="Gouzy J."/>
            <person name="Parra G."/>
            <person name="Lardier G."/>
            <person name="Chapple C."/>
            <person name="McKernan K.J."/>
            <person name="McEwan P."/>
            <person name="Bosak S."/>
            <person name="Kellis M."/>
            <person name="Volff J.-N."/>
            <person name="Guigo R."/>
            <person name="Zody M.C."/>
            <person name="Mesirov J."/>
            <person name="Lindblad-Toh K."/>
            <person name="Birren B."/>
            <person name="Nusbaum C."/>
            <person name="Kahn D."/>
            <person name="Robinson-Rechavi M."/>
            <person name="Laudet V."/>
            <person name="Schachter V."/>
            <person name="Quetier F."/>
            <person name="Saurin W."/>
            <person name="Scarpelli C."/>
            <person name="Wincker P."/>
            <person name="Lander E.S."/>
            <person name="Weissenbach J."/>
            <person name="Roest Crollius H."/>
        </authorList>
    </citation>
    <scope>NUCLEOTIDE SEQUENCE [LARGE SCALE GENOMIC DNA]</scope>
</reference>
<dbReference type="Pfam" id="PF01485">
    <property type="entry name" value="IBR"/>
    <property type="match status" value="1"/>
</dbReference>
<dbReference type="InterPro" id="IPR029071">
    <property type="entry name" value="Ubiquitin-like_domsf"/>
</dbReference>
<dbReference type="SMART" id="SM00647">
    <property type="entry name" value="IBR"/>
    <property type="match status" value="2"/>
</dbReference>
<evidence type="ECO:0000256" key="14">
    <source>
        <dbReference type="ARBA" id="ARBA00022843"/>
    </source>
</evidence>
<evidence type="ECO:0000256" key="9">
    <source>
        <dbReference type="ARBA" id="ARBA00022723"/>
    </source>
</evidence>
<evidence type="ECO:0000313" key="25">
    <source>
        <dbReference type="Proteomes" id="UP000007303"/>
    </source>
</evidence>
<dbReference type="PIRSF" id="PIRSF037880">
    <property type="entry name" value="Parkin"/>
    <property type="match status" value="1"/>
</dbReference>
<evidence type="ECO:0000256" key="21">
    <source>
        <dbReference type="SAM" id="MobiDB-lite"/>
    </source>
</evidence>
<comment type="function">
    <text evidence="19">Functions within a multiprotein E3 ubiquitin ligase complex, catalyzing the covalent attachment of ubiquitin moieties onto substrate proteins.</text>
</comment>
<evidence type="ECO:0000256" key="15">
    <source>
        <dbReference type="ARBA" id="ARBA00023006"/>
    </source>
</evidence>
<organism evidence="24 25">
    <name type="scientific">Tetraodon nigroviridis</name>
    <name type="common">Spotted green pufferfish</name>
    <name type="synonym">Chelonodon nigroviridis</name>
    <dbReference type="NCBI Taxonomy" id="99883"/>
    <lineage>
        <taxon>Eukaryota</taxon>
        <taxon>Metazoa</taxon>
        <taxon>Chordata</taxon>
        <taxon>Craniata</taxon>
        <taxon>Vertebrata</taxon>
        <taxon>Euteleostomi</taxon>
        <taxon>Actinopterygii</taxon>
        <taxon>Neopterygii</taxon>
        <taxon>Teleostei</taxon>
        <taxon>Neoteleostei</taxon>
        <taxon>Acanthomorphata</taxon>
        <taxon>Eupercaria</taxon>
        <taxon>Tetraodontiformes</taxon>
        <taxon>Tetradontoidea</taxon>
        <taxon>Tetraodontidae</taxon>
        <taxon>Tetraodon</taxon>
    </lineage>
</organism>
<dbReference type="GO" id="GO:0006950">
    <property type="term" value="P:response to stress"/>
    <property type="evidence" value="ECO:0007669"/>
    <property type="project" value="UniProtKB-ARBA"/>
</dbReference>
<comment type="similarity">
    <text evidence="17 19">Belongs to the RBR family. Parkin subfamily.</text>
</comment>
<evidence type="ECO:0000256" key="10">
    <source>
        <dbReference type="ARBA" id="ARBA00022737"/>
    </source>
</evidence>
<dbReference type="GO" id="GO:0008270">
    <property type="term" value="F:zinc ion binding"/>
    <property type="evidence" value="ECO:0007669"/>
    <property type="project" value="UniProtKB-KW"/>
</dbReference>
<dbReference type="SUPFAM" id="SSF57850">
    <property type="entry name" value="RING/U-box"/>
    <property type="match status" value="1"/>
</dbReference>
<dbReference type="InterPro" id="IPR054694">
    <property type="entry name" value="Parkin-like_IBR"/>
</dbReference>
<feature type="region of interest" description="Disordered" evidence="21">
    <location>
        <begin position="78"/>
        <end position="99"/>
    </location>
</feature>
<evidence type="ECO:0000256" key="1">
    <source>
        <dbReference type="ARBA" id="ARBA00001798"/>
    </source>
</evidence>
<dbReference type="GO" id="GO:0000151">
    <property type="term" value="C:ubiquitin ligase complex"/>
    <property type="evidence" value="ECO:0007669"/>
    <property type="project" value="UniProtKB-UniRule"/>
</dbReference>
<dbReference type="Pfam" id="PF17978">
    <property type="entry name" value="zf-RING_14"/>
    <property type="match status" value="1"/>
</dbReference>
<dbReference type="GO" id="GO:0022603">
    <property type="term" value="P:regulation of anatomical structure morphogenesis"/>
    <property type="evidence" value="ECO:0007669"/>
    <property type="project" value="UniProtKB-ARBA"/>
</dbReference>
<dbReference type="Gene3D" id="1.20.120.1750">
    <property type="match status" value="1"/>
</dbReference>
<evidence type="ECO:0000313" key="24">
    <source>
        <dbReference type="Ensembl" id="ENSTNIP00000016380.1"/>
    </source>
</evidence>
<dbReference type="HOGENOM" id="CLU_050804_0_0_1"/>
<feature type="active site" evidence="20">
    <location>
        <position position="449"/>
    </location>
</feature>
<dbReference type="InterPro" id="IPR003977">
    <property type="entry name" value="Parkin"/>
</dbReference>
<dbReference type="Pfam" id="PF00240">
    <property type="entry name" value="ubiquitin"/>
    <property type="match status" value="1"/>
</dbReference>
<dbReference type="GO" id="GO:0000423">
    <property type="term" value="P:mitophagy"/>
    <property type="evidence" value="ECO:0007669"/>
    <property type="project" value="UniProtKB-ARBA"/>
</dbReference>
<feature type="compositionally biased region" description="Basic and acidic residues" evidence="21">
    <location>
        <begin position="83"/>
        <end position="99"/>
    </location>
</feature>
<dbReference type="STRING" id="99883.ENSTNIP00000016380"/>
<keyword evidence="6" id="KW-0963">Cytoplasm</keyword>
<dbReference type="PANTHER" id="PTHR11685">
    <property type="entry name" value="RBR FAMILY RING FINGER AND IBR DOMAIN-CONTAINING"/>
    <property type="match status" value="1"/>
</dbReference>
<dbReference type="InterPro" id="IPR031127">
    <property type="entry name" value="E3_UB_ligase_RBR"/>
</dbReference>
<keyword evidence="11" id="KW-0863">Zinc-finger</keyword>
<evidence type="ECO:0000256" key="11">
    <source>
        <dbReference type="ARBA" id="ARBA00022771"/>
    </source>
</evidence>
<evidence type="ECO:0000256" key="6">
    <source>
        <dbReference type="ARBA" id="ARBA00022490"/>
    </source>
</evidence>
<keyword evidence="16 19" id="KW-0496">Mitochondrion</keyword>
<evidence type="ECO:0000259" key="23">
    <source>
        <dbReference type="PROSITE" id="PS51873"/>
    </source>
</evidence>
<keyword evidence="13 19" id="KW-0862">Zinc</keyword>
<dbReference type="InterPro" id="IPR000626">
    <property type="entry name" value="Ubiquitin-like_dom"/>
</dbReference>
<evidence type="ECO:0000256" key="5">
    <source>
        <dbReference type="ARBA" id="ARBA00012251"/>
    </source>
</evidence>
<dbReference type="GeneTree" id="ENSGT00390000011034"/>
<evidence type="ECO:0000256" key="16">
    <source>
        <dbReference type="ARBA" id="ARBA00023128"/>
    </source>
</evidence>
<evidence type="ECO:0000259" key="22">
    <source>
        <dbReference type="PROSITE" id="PS50053"/>
    </source>
</evidence>
<feature type="domain" description="Ubiquitin-like" evidence="22">
    <location>
        <begin position="1"/>
        <end position="76"/>
    </location>
</feature>
<dbReference type="GO" id="GO:0061630">
    <property type="term" value="F:ubiquitin protein ligase activity"/>
    <property type="evidence" value="ECO:0007669"/>
    <property type="project" value="UniProtKB-EC"/>
</dbReference>
<evidence type="ECO:0000256" key="2">
    <source>
        <dbReference type="ARBA" id="ARBA00004173"/>
    </source>
</evidence>
<dbReference type="GO" id="GO:0005739">
    <property type="term" value="C:mitochondrion"/>
    <property type="evidence" value="ECO:0007669"/>
    <property type="project" value="UniProtKB-SubCell"/>
</dbReference>
<dbReference type="GO" id="GO:1902532">
    <property type="term" value="P:negative regulation of intracellular signal transduction"/>
    <property type="evidence" value="ECO:0007669"/>
    <property type="project" value="UniProtKB-ARBA"/>
</dbReference>
<dbReference type="CDD" id="cd16627">
    <property type="entry name" value="RING-HC_RBR_parkin"/>
    <property type="match status" value="1"/>
</dbReference>
<protein>
    <recommendedName>
        <fullName evidence="18 19">E3 ubiquitin-protein ligase parkin</fullName>
        <ecNumber evidence="5 19">2.3.2.31</ecNumber>
    </recommendedName>
</protein>
<dbReference type="Pfam" id="PF22605">
    <property type="entry name" value="IBR_2"/>
    <property type="match status" value="1"/>
</dbReference>